<keyword evidence="2" id="KW-1185">Reference proteome</keyword>
<comment type="caution">
    <text evidence="1">The sequence shown here is derived from an EMBL/GenBank/DDBJ whole genome shotgun (WGS) entry which is preliminary data.</text>
</comment>
<accession>A0A916TQM2</accession>
<dbReference type="EMBL" id="BMHK01000004">
    <property type="protein sequence ID" value="GGB92497.1"/>
    <property type="molecule type" value="Genomic_DNA"/>
</dbReference>
<name>A0A916TQM2_9SPHN</name>
<reference evidence="1" key="2">
    <citation type="submission" date="2020-09" db="EMBL/GenBank/DDBJ databases">
        <authorList>
            <person name="Sun Q."/>
            <person name="Zhou Y."/>
        </authorList>
    </citation>
    <scope>NUCLEOTIDE SEQUENCE</scope>
    <source>
        <strain evidence="1">CGMCC 1.15095</strain>
    </source>
</reference>
<proteinExistence type="predicted"/>
<dbReference type="Proteomes" id="UP000608154">
    <property type="component" value="Unassembled WGS sequence"/>
</dbReference>
<dbReference type="RefSeq" id="WP_188768756.1">
    <property type="nucleotide sequence ID" value="NZ_BMHK01000004.1"/>
</dbReference>
<dbReference type="SUPFAM" id="SSF52540">
    <property type="entry name" value="P-loop containing nucleoside triphosphate hydrolases"/>
    <property type="match status" value="1"/>
</dbReference>
<dbReference type="InterPro" id="IPR027417">
    <property type="entry name" value="P-loop_NTPase"/>
</dbReference>
<protein>
    <submittedName>
        <fullName evidence="1">Uncharacterized protein</fullName>
    </submittedName>
</protein>
<evidence type="ECO:0000313" key="2">
    <source>
        <dbReference type="Proteomes" id="UP000608154"/>
    </source>
</evidence>
<reference evidence="1" key="1">
    <citation type="journal article" date="2014" name="Int. J. Syst. Evol. Microbiol.">
        <title>Complete genome sequence of Corynebacterium casei LMG S-19264T (=DSM 44701T), isolated from a smear-ripened cheese.</title>
        <authorList>
            <consortium name="US DOE Joint Genome Institute (JGI-PGF)"/>
            <person name="Walter F."/>
            <person name="Albersmeier A."/>
            <person name="Kalinowski J."/>
            <person name="Ruckert C."/>
        </authorList>
    </citation>
    <scope>NUCLEOTIDE SEQUENCE</scope>
    <source>
        <strain evidence="1">CGMCC 1.15095</strain>
    </source>
</reference>
<organism evidence="1 2">
    <name type="scientific">Novosphingobium endophyticum</name>
    <dbReference type="NCBI Taxonomy" id="1955250"/>
    <lineage>
        <taxon>Bacteria</taxon>
        <taxon>Pseudomonadati</taxon>
        <taxon>Pseudomonadota</taxon>
        <taxon>Alphaproteobacteria</taxon>
        <taxon>Sphingomonadales</taxon>
        <taxon>Sphingomonadaceae</taxon>
        <taxon>Novosphingobium</taxon>
    </lineage>
</organism>
<dbReference type="AlphaFoldDB" id="A0A916TQM2"/>
<gene>
    <name evidence="1" type="ORF">GCM10011494_08590</name>
</gene>
<dbReference type="Gene3D" id="3.40.50.300">
    <property type="entry name" value="P-loop containing nucleotide triphosphate hydrolases"/>
    <property type="match status" value="1"/>
</dbReference>
<evidence type="ECO:0000313" key="1">
    <source>
        <dbReference type="EMBL" id="GGB92497.1"/>
    </source>
</evidence>
<sequence length="269" mass="30157">MSALPADQARYIFTLTGGRTGTAWLAHFLGASLDVQAVHEWLRIDDFGLRMPDIKIMRSFNERGNDALVQSFWKGKLDEIAPMPLYIETNHTLGKCGLVENLAGSPLAAATALIVLRRDLVTQCKSYIARGDFLNITINWQWYLHTSYKNAIINPAPFLQMGQVGLAIWYTYEMDVRQHYYVAKYADRLRLIEARLEQITSEPGARALLDALGFADRPVRIPPPSNTGGRKLDAQTAAHVEQFMGRIDYNPEALLRAYASDGRSLDGLV</sequence>